<feature type="compositionally biased region" description="Polar residues" evidence="1">
    <location>
        <begin position="52"/>
        <end position="67"/>
    </location>
</feature>
<dbReference type="Proteomes" id="UP000325902">
    <property type="component" value="Unassembled WGS sequence"/>
</dbReference>
<dbReference type="EMBL" id="VCHE01000002">
    <property type="protein sequence ID" value="KAB2580906.1"/>
    <property type="molecule type" value="Genomic_DNA"/>
</dbReference>
<evidence type="ECO:0000313" key="3">
    <source>
        <dbReference type="Proteomes" id="UP000325902"/>
    </source>
</evidence>
<feature type="region of interest" description="Disordered" evidence="1">
    <location>
        <begin position="52"/>
        <end position="72"/>
    </location>
</feature>
<dbReference type="AlphaFoldDB" id="A0A5N5DSD7"/>
<evidence type="ECO:0000313" key="2">
    <source>
        <dbReference type="EMBL" id="KAB2580906.1"/>
    </source>
</evidence>
<feature type="compositionally biased region" description="Polar residues" evidence="1">
    <location>
        <begin position="88"/>
        <end position="135"/>
    </location>
</feature>
<reference evidence="2 3" key="1">
    <citation type="journal article" date="2019" name="Sci. Rep.">
        <title>A multi-omics analysis of the grapevine pathogen Lasiodiplodia theobromae reveals that temperature affects the expression of virulence- and pathogenicity-related genes.</title>
        <authorList>
            <person name="Felix C."/>
            <person name="Meneses R."/>
            <person name="Goncalves M.F.M."/>
            <person name="Tilleman L."/>
            <person name="Duarte A.S."/>
            <person name="Jorrin-Novo J.V."/>
            <person name="Van de Peer Y."/>
            <person name="Deforce D."/>
            <person name="Van Nieuwerburgh F."/>
            <person name="Esteves A.C."/>
            <person name="Alves A."/>
        </authorList>
    </citation>
    <scope>NUCLEOTIDE SEQUENCE [LARGE SCALE GENOMIC DNA]</scope>
    <source>
        <strain evidence="2 3">LA-SOL3</strain>
    </source>
</reference>
<proteinExistence type="predicted"/>
<comment type="caution">
    <text evidence="2">The sequence shown here is derived from an EMBL/GenBank/DDBJ whole genome shotgun (WGS) entry which is preliminary data.</text>
</comment>
<keyword evidence="3" id="KW-1185">Reference proteome</keyword>
<evidence type="ECO:0000256" key="1">
    <source>
        <dbReference type="SAM" id="MobiDB-lite"/>
    </source>
</evidence>
<name>A0A5N5DSD7_9PEZI</name>
<sequence>MKDGSASDQPKFILEVCAAVLDARAGKKMWRLCTQHDVTDMINEIALKRTASKPTSSMLGETSPNSDTRPHPETFDWTAFTEDELESQQHIRSNAASTTPRHSRTTRLSGSTLVPSAGSSARSTLIATTPTQYHHPQQGPLPAAPPQPYPAVTALNKPLPPAPPPTPSLFATIPADVHSFLNLAQAIKHAHASRFFILVPRQHHCYRNRRRFEQRDDDGKPVLSFLGSYAISFVSAELHENGGELNKVVGAVERAGTEEGCNDGSGRRANSRALATGLRGRETFLWDLVEGIELEGTRERMPKVVVDKLGRA</sequence>
<protein>
    <submittedName>
        <fullName evidence="2">Uncharacterized protein</fullName>
    </submittedName>
</protein>
<accession>A0A5N5DSD7</accession>
<feature type="region of interest" description="Disordered" evidence="1">
    <location>
        <begin position="84"/>
        <end position="150"/>
    </location>
</feature>
<gene>
    <name evidence="2" type="ORF">DBV05_g545</name>
</gene>
<organism evidence="2 3">
    <name type="scientific">Lasiodiplodia theobromae</name>
    <dbReference type="NCBI Taxonomy" id="45133"/>
    <lineage>
        <taxon>Eukaryota</taxon>
        <taxon>Fungi</taxon>
        <taxon>Dikarya</taxon>
        <taxon>Ascomycota</taxon>
        <taxon>Pezizomycotina</taxon>
        <taxon>Dothideomycetes</taxon>
        <taxon>Dothideomycetes incertae sedis</taxon>
        <taxon>Botryosphaeriales</taxon>
        <taxon>Botryosphaeriaceae</taxon>
        <taxon>Lasiodiplodia</taxon>
    </lineage>
</organism>